<dbReference type="AlphaFoldDB" id="A0A8H6HYJ6"/>
<evidence type="ECO:0000313" key="5">
    <source>
        <dbReference type="Proteomes" id="UP000521943"/>
    </source>
</evidence>
<dbReference type="PANTHER" id="PTHR36223:SF1">
    <property type="entry name" value="TRANSCRIPTION ELONGATION FACTOR EAF N-TERMINAL DOMAIN-CONTAINING PROTEIN"/>
    <property type="match status" value="1"/>
</dbReference>
<dbReference type="PANTHER" id="PTHR36223">
    <property type="entry name" value="BETA-LACTAMASE-TYPE TRANSPEPTIDASE FOLD DOMAIN CONTAINING PROTEIN"/>
    <property type="match status" value="1"/>
</dbReference>
<accession>A0A8H6HYJ6</accession>
<dbReference type="Pfam" id="PF25534">
    <property type="entry name" value="DUF7918"/>
    <property type="match status" value="1"/>
</dbReference>
<feature type="region of interest" description="Disordered" evidence="2">
    <location>
        <begin position="254"/>
        <end position="276"/>
    </location>
</feature>
<name>A0A8H6HYJ6_9AGAR</name>
<proteinExistence type="predicted"/>
<evidence type="ECO:0000256" key="2">
    <source>
        <dbReference type="SAM" id="MobiDB-lite"/>
    </source>
</evidence>
<evidence type="ECO:0000259" key="3">
    <source>
        <dbReference type="Pfam" id="PF25534"/>
    </source>
</evidence>
<feature type="domain" description="DUF7918" evidence="3">
    <location>
        <begin position="11"/>
        <end position="251"/>
    </location>
</feature>
<dbReference type="OrthoDB" id="3364132at2759"/>
<comment type="caution">
    <text evidence="4">The sequence shown here is derived from an EMBL/GenBank/DDBJ whole genome shotgun (WGS) entry which is preliminary data.</text>
</comment>
<feature type="coiled-coil region" evidence="1">
    <location>
        <begin position="291"/>
        <end position="328"/>
    </location>
</feature>
<dbReference type="EMBL" id="JACGCI010000030">
    <property type="protein sequence ID" value="KAF6755380.1"/>
    <property type="molecule type" value="Genomic_DNA"/>
</dbReference>
<organism evidence="4 5">
    <name type="scientific">Ephemerocybe angulata</name>
    <dbReference type="NCBI Taxonomy" id="980116"/>
    <lineage>
        <taxon>Eukaryota</taxon>
        <taxon>Fungi</taxon>
        <taxon>Dikarya</taxon>
        <taxon>Basidiomycota</taxon>
        <taxon>Agaricomycotina</taxon>
        <taxon>Agaricomycetes</taxon>
        <taxon>Agaricomycetidae</taxon>
        <taxon>Agaricales</taxon>
        <taxon>Agaricineae</taxon>
        <taxon>Psathyrellaceae</taxon>
        <taxon>Ephemerocybe</taxon>
    </lineage>
</organism>
<protein>
    <recommendedName>
        <fullName evidence="3">DUF7918 domain-containing protein</fullName>
    </recommendedName>
</protein>
<keyword evidence="5" id="KW-1185">Reference proteome</keyword>
<evidence type="ECO:0000256" key="1">
    <source>
        <dbReference type="SAM" id="Coils"/>
    </source>
</evidence>
<sequence length="358" mass="40006">MPKCSGWDIWLEIEGKKLEEYGSKQEKLEDERAPSVTCWVPCEAGKEFRFGVAPPPKPLKSNHLLCFTVDGHELVDIDHRDFDEGEDYGPNPTLYEGQEDDEGFRPFMFANLTLTSDDDFIDTGMGQLGELLVHIYKYKSIVYKKCKPKKRVRSSAASRSGPLPKLELEGVVHEKTNKGTIKNCVKFGELKPRAGLTANSGARQASSSSVGTSKPEIKKYTSKYTYQKLVGIVNFKYRSIDILRAEGIAPRLPPVTLSPSPKRPLPAPNSDHRAPTLQAASKLSNGISDNEDEDDDELRALQARLAILEELSEVKAQIAAKLSKKRKRDSKGKVDEPRRVKKEVKIEHFLPGEVIDLT</sequence>
<gene>
    <name evidence="4" type="ORF">DFP72DRAFT_1045520</name>
</gene>
<dbReference type="InterPro" id="IPR057678">
    <property type="entry name" value="DUF7918"/>
</dbReference>
<dbReference type="Proteomes" id="UP000521943">
    <property type="component" value="Unassembled WGS sequence"/>
</dbReference>
<evidence type="ECO:0000313" key="4">
    <source>
        <dbReference type="EMBL" id="KAF6755380.1"/>
    </source>
</evidence>
<keyword evidence="1" id="KW-0175">Coiled coil</keyword>
<reference evidence="4 5" key="1">
    <citation type="submission" date="2020-07" db="EMBL/GenBank/DDBJ databases">
        <title>Comparative genomics of pyrophilous fungi reveals a link between fire events and developmental genes.</title>
        <authorList>
            <consortium name="DOE Joint Genome Institute"/>
            <person name="Steindorff A.S."/>
            <person name="Carver A."/>
            <person name="Calhoun S."/>
            <person name="Stillman K."/>
            <person name="Liu H."/>
            <person name="Lipzen A."/>
            <person name="Pangilinan J."/>
            <person name="Labutti K."/>
            <person name="Bruns T.D."/>
            <person name="Grigoriev I.V."/>
        </authorList>
    </citation>
    <scope>NUCLEOTIDE SEQUENCE [LARGE SCALE GENOMIC DNA]</scope>
    <source>
        <strain evidence="4 5">CBS 144469</strain>
    </source>
</reference>